<keyword evidence="3" id="KW-1185">Reference proteome</keyword>
<feature type="signal peptide" evidence="1">
    <location>
        <begin position="1"/>
        <end position="19"/>
    </location>
</feature>
<accession>A0ABZ2Z7X6</accession>
<reference evidence="2 3" key="1">
    <citation type="submission" date="2024-03" db="EMBL/GenBank/DDBJ databases">
        <title>Chitinophaga caseinilytica sp. nov., a casein hydrolysing bacterium isolated from forest soil.</title>
        <authorList>
            <person name="Lee D.S."/>
            <person name="Han D.M."/>
            <person name="Baek J.H."/>
            <person name="Choi D.G."/>
            <person name="Jeon J.H."/>
            <person name="Jeon C.O."/>
        </authorList>
    </citation>
    <scope>NUCLEOTIDE SEQUENCE [LARGE SCALE GENOMIC DNA]</scope>
    <source>
        <strain evidence="2 3">KACC 19118</strain>
    </source>
</reference>
<sequence>MKRLFLATFCLALGAGAFAADAKTAKPATATVKTANNSDIVVSTKKQEVGQFRIQRQILTQDLCGNHIIVYVSGPNNSTWLSMYDCAITYVSQHLDSNGCFNG</sequence>
<dbReference type="EMBL" id="CP150096">
    <property type="protein sequence ID" value="WZN48272.1"/>
    <property type="molecule type" value="Genomic_DNA"/>
</dbReference>
<feature type="chain" id="PRO_5046489154" evidence="1">
    <location>
        <begin position="20"/>
        <end position="103"/>
    </location>
</feature>
<protein>
    <submittedName>
        <fullName evidence="2">Uncharacterized protein</fullName>
    </submittedName>
</protein>
<evidence type="ECO:0000313" key="2">
    <source>
        <dbReference type="EMBL" id="WZN48272.1"/>
    </source>
</evidence>
<evidence type="ECO:0000256" key="1">
    <source>
        <dbReference type="SAM" id="SignalP"/>
    </source>
</evidence>
<evidence type="ECO:0000313" key="3">
    <source>
        <dbReference type="Proteomes" id="UP001449657"/>
    </source>
</evidence>
<organism evidence="2 3">
    <name type="scientific">Chitinophaga caseinilytica</name>
    <dbReference type="NCBI Taxonomy" id="2267521"/>
    <lineage>
        <taxon>Bacteria</taxon>
        <taxon>Pseudomonadati</taxon>
        <taxon>Bacteroidota</taxon>
        <taxon>Chitinophagia</taxon>
        <taxon>Chitinophagales</taxon>
        <taxon>Chitinophagaceae</taxon>
        <taxon>Chitinophaga</taxon>
    </lineage>
</organism>
<keyword evidence="1" id="KW-0732">Signal</keyword>
<name>A0ABZ2Z7X6_9BACT</name>
<gene>
    <name evidence="2" type="ORF">WJU22_08800</name>
</gene>
<dbReference type="Proteomes" id="UP001449657">
    <property type="component" value="Chromosome"/>
</dbReference>
<dbReference type="RefSeq" id="WP_341842867.1">
    <property type="nucleotide sequence ID" value="NZ_CP149792.1"/>
</dbReference>
<proteinExistence type="predicted"/>